<dbReference type="SUPFAM" id="SSF52540">
    <property type="entry name" value="P-loop containing nucleoside triphosphate hydrolases"/>
    <property type="match status" value="1"/>
</dbReference>
<keyword evidence="2" id="KW-0238">DNA-binding</keyword>
<organism evidence="5 6">
    <name type="scientific">Desulforapulum autotrophicum (strain ATCC 43914 / DSM 3382 / VKM B-1955 / HRM2)</name>
    <name type="common">Desulfobacterium autotrophicum</name>
    <dbReference type="NCBI Taxonomy" id="177437"/>
    <lineage>
        <taxon>Bacteria</taxon>
        <taxon>Pseudomonadati</taxon>
        <taxon>Thermodesulfobacteriota</taxon>
        <taxon>Desulfobacteria</taxon>
        <taxon>Desulfobacterales</taxon>
        <taxon>Desulfobacteraceae</taxon>
        <taxon>Desulforapulum</taxon>
    </lineage>
</organism>
<keyword evidence="6" id="KW-1185">Reference proteome</keyword>
<dbReference type="Gene3D" id="1.10.10.10">
    <property type="entry name" value="Winged helix-like DNA-binding domain superfamily/Winged helix DNA-binding domain"/>
    <property type="match status" value="1"/>
</dbReference>
<reference evidence="5 6" key="1">
    <citation type="journal article" date="2009" name="Environ. Microbiol.">
        <title>Genome sequence of Desulfobacterium autotrophicum HRM2, a marine sulfate reducer oxidizing organic carbon completely to carbon dioxide.</title>
        <authorList>
            <person name="Strittmatter A.W."/>
            <person name="Liesegang H."/>
            <person name="Rabus R."/>
            <person name="Decker I."/>
            <person name="Amann J."/>
            <person name="Andres S."/>
            <person name="Henne A."/>
            <person name="Fricke W.F."/>
            <person name="Martinez-Arias R."/>
            <person name="Bartels D."/>
            <person name="Goesmann A."/>
            <person name="Krause L."/>
            <person name="Puehler A."/>
            <person name="Klenk H.P."/>
            <person name="Richter M."/>
            <person name="Schuler M."/>
            <person name="Gloeckner F.O."/>
            <person name="Meyerdierks A."/>
            <person name="Gottschalk G."/>
            <person name="Amann R."/>
        </authorList>
    </citation>
    <scope>NUCLEOTIDE SEQUENCE [LARGE SCALE GENOMIC DNA]</scope>
    <source>
        <strain evidence="6">ATCC 43914 / DSM 3382 / HRM2</strain>
    </source>
</reference>
<evidence type="ECO:0000259" key="3">
    <source>
        <dbReference type="SMART" id="SM00862"/>
    </source>
</evidence>
<dbReference type="Gene3D" id="1.25.40.10">
    <property type="entry name" value="Tetratricopeptide repeat domain"/>
    <property type="match status" value="2"/>
</dbReference>
<dbReference type="SMART" id="SM01043">
    <property type="entry name" value="BTAD"/>
    <property type="match status" value="1"/>
</dbReference>
<dbReference type="AlphaFoldDB" id="C0QDB1"/>
<dbReference type="InterPro" id="IPR016032">
    <property type="entry name" value="Sig_transdc_resp-reg_C-effctor"/>
</dbReference>
<evidence type="ECO:0000313" key="6">
    <source>
        <dbReference type="Proteomes" id="UP000000442"/>
    </source>
</evidence>
<dbReference type="SUPFAM" id="SSF46894">
    <property type="entry name" value="C-terminal effector domain of the bipartite response regulators"/>
    <property type="match status" value="1"/>
</dbReference>
<dbReference type="SMART" id="SM00862">
    <property type="entry name" value="Trans_reg_C"/>
    <property type="match status" value="1"/>
</dbReference>
<dbReference type="SUPFAM" id="SSF48452">
    <property type="entry name" value="TPR-like"/>
    <property type="match status" value="2"/>
</dbReference>
<dbReference type="Pfam" id="PF25873">
    <property type="entry name" value="WHD_MalT"/>
    <property type="match status" value="1"/>
</dbReference>
<dbReference type="InterPro" id="IPR027417">
    <property type="entry name" value="P-loop_NTPase"/>
</dbReference>
<evidence type="ECO:0000259" key="4">
    <source>
        <dbReference type="SMART" id="SM01043"/>
    </source>
</evidence>
<dbReference type="eggNOG" id="COG2909">
    <property type="taxonomic scope" value="Bacteria"/>
</dbReference>
<dbReference type="InterPro" id="IPR011990">
    <property type="entry name" value="TPR-like_helical_dom_sf"/>
</dbReference>
<dbReference type="EMBL" id="CP001087">
    <property type="protein sequence ID" value="ACN13149.1"/>
    <property type="molecule type" value="Genomic_DNA"/>
</dbReference>
<dbReference type="Pfam" id="PF13191">
    <property type="entry name" value="AAA_16"/>
    <property type="match status" value="1"/>
</dbReference>
<dbReference type="RefSeq" id="WP_012662400.1">
    <property type="nucleotide sequence ID" value="NC_012108.1"/>
</dbReference>
<name>C0QDB1_DESAH</name>
<evidence type="ECO:0000313" key="5">
    <source>
        <dbReference type="EMBL" id="ACN13149.1"/>
    </source>
</evidence>
<dbReference type="InterPro" id="IPR005158">
    <property type="entry name" value="BTAD"/>
</dbReference>
<dbReference type="Pfam" id="PF03704">
    <property type="entry name" value="BTAD"/>
    <property type="match status" value="1"/>
</dbReference>
<dbReference type="eggNOG" id="COG3629">
    <property type="taxonomic scope" value="Bacteria"/>
</dbReference>
<dbReference type="PANTHER" id="PTHR35807:SF2">
    <property type="entry name" value="TRANSCRIPTIONAL ACTIVATOR DOMAIN"/>
    <property type="match status" value="1"/>
</dbReference>
<dbReference type="InterPro" id="IPR059106">
    <property type="entry name" value="WHD_MalT"/>
</dbReference>
<feature type="domain" description="Bacterial transcriptional activator" evidence="4">
    <location>
        <begin position="955"/>
        <end position="1100"/>
    </location>
</feature>
<evidence type="ECO:0000256" key="1">
    <source>
        <dbReference type="ARBA" id="ARBA00005820"/>
    </source>
</evidence>
<dbReference type="HOGENOM" id="CLU_006325_0_0_7"/>
<gene>
    <name evidence="5" type="primary">malT</name>
    <name evidence="5" type="ordered locus">HRM2_00260</name>
</gene>
<comment type="similarity">
    <text evidence="1">Belongs to the AfsR/DnrI/RedD regulatory family.</text>
</comment>
<dbReference type="InterPro" id="IPR001867">
    <property type="entry name" value="OmpR/PhoB-type_DNA-bd"/>
</dbReference>
<proteinExistence type="inferred from homology"/>
<dbReference type="KEGG" id="dat:HRM2_00260"/>
<dbReference type="STRING" id="177437.HRM2_00260"/>
<dbReference type="Gene3D" id="3.40.50.300">
    <property type="entry name" value="P-loop containing nucleotide triphosphate hydrolases"/>
    <property type="match status" value="1"/>
</dbReference>
<dbReference type="InterPro" id="IPR036388">
    <property type="entry name" value="WH-like_DNA-bd_sf"/>
</dbReference>
<dbReference type="Proteomes" id="UP000000442">
    <property type="component" value="Chromosome"/>
</dbReference>
<feature type="domain" description="OmpR/PhoB-type" evidence="3">
    <location>
        <begin position="869"/>
        <end position="938"/>
    </location>
</feature>
<dbReference type="InterPro" id="IPR041664">
    <property type="entry name" value="AAA_16"/>
</dbReference>
<accession>C0QDB1</accession>
<dbReference type="PANTHER" id="PTHR35807">
    <property type="entry name" value="TRANSCRIPTIONAL REGULATOR REDD-RELATED"/>
    <property type="match status" value="1"/>
</dbReference>
<protein>
    <submittedName>
        <fullName evidence="5">MalT</fullName>
    </submittedName>
</protein>
<dbReference type="InterPro" id="IPR051677">
    <property type="entry name" value="AfsR-DnrI-RedD_regulator"/>
</dbReference>
<dbReference type="GO" id="GO:0003677">
    <property type="term" value="F:DNA binding"/>
    <property type="evidence" value="ECO:0007669"/>
    <property type="project" value="UniProtKB-KW"/>
</dbReference>
<evidence type="ECO:0000256" key="2">
    <source>
        <dbReference type="ARBA" id="ARBA00023125"/>
    </source>
</evidence>
<sequence>MTPVNCRIPQVSDLVPRTRLLNLLADHGHCRIFLVTGQAAQGKSTLVASFLDREHQDCLWCHLTPEASDHTTLFDIIINGIHQLFQQRSDRQTDKGRKSQNIQIPQTTLGIRQDLLRQIETLSLIFEQIDFPLNLVLDDMENLDDRGSAFALIEQLLANPPHGIRFFLVSRTLPPLNLPQFKINQTLFALNNEDLAFTLDETLAFFRQKDTMIPEDIEKIFNITDGWAGGLVLVSESLRRTQNLENLPGHLSSEAFSYFSLEIYNSLPLETRHFLMQTAIFDILDTRILKDFFTNIDAVSVLNELEQRNLFIQKIEPDDRWPVFKYNHLFRDFLKADLLKHLNPGEYEALNQKAGRLFWANKSHEQALGAFISAKAFSEIANIIRIKGTDYVITGRTAGLAEAIYALPKEMVDHDPWLLFFKTLTQRIKGGRKNIQAFGRALAGFTKTADTRGILLCTAYLIEAAVFVREPSPVILKWINQGEACLRSRQGEHRYTWARTLLWQQIGLGYIAGNGDIPKGISACRNAILLARHIKNPDLLLNASVVLTLGFVQSGDFSRARKMLEKIQAMTEEGRHPEYRALKNITNIDYALKKGEFEPARVLLEKTEADVEKFGLIFLYPGLVEARAIYFVSTDQFTQALQTANHLSDFSILEGNDFYLGIAHRIRAMNFLKCGKYALSKKEALKAVKALGESRRGDIHLFMARQIHGFALFHLKEFSAAQRELEPTLEYFHHITSDLLFCETSFILGLAAFALNQAQRGEAHLGAGLQKAVENHYSYFPLVDLKTLAQVLVRASMIKPVPTLPSGMMSTKLSVPLQQAIVDYLDSAEKKDKIKRIDQLSPLYRLTLPMIRINTLGEFTVLVDNHPMDKAVFEGTKPISLLKAIVLNGCRDIHKEILIDALWPDADPIAGNKNFKINLHRLRKALEPDPVKAFGYTYVIQKASRVSLDMDLISLDTDEFMALGAKATGLEFVNTQEQALECYASAIKLYRGDYFADDPYLDWIAHRRELFRSKYMTILQKKAMLHEDMSQWQEAMDTWRKLLQTDPTFEGAYQNMMILYADAGRKNEAIQVFNKCWAVLKTELDTEPDPETFDLYEKIKKL</sequence>
<dbReference type="GO" id="GO:0006355">
    <property type="term" value="P:regulation of DNA-templated transcription"/>
    <property type="evidence" value="ECO:0007669"/>
    <property type="project" value="InterPro"/>
</dbReference>
<dbReference type="GO" id="GO:0000160">
    <property type="term" value="P:phosphorelay signal transduction system"/>
    <property type="evidence" value="ECO:0007669"/>
    <property type="project" value="InterPro"/>
</dbReference>